<keyword evidence="5 6" id="KW-0472">Membrane</keyword>
<accession>R7Z2A1</accession>
<protein>
    <recommendedName>
        <fullName evidence="9">Major facilitator superfamily (MFS) profile domain-containing protein</fullName>
    </recommendedName>
</protein>
<dbReference type="SUPFAM" id="SSF103473">
    <property type="entry name" value="MFS general substrate transporter"/>
    <property type="match status" value="1"/>
</dbReference>
<feature type="transmembrane region" description="Helical" evidence="6">
    <location>
        <begin position="29"/>
        <end position="50"/>
    </location>
</feature>
<dbReference type="PANTHER" id="PTHR48020:SF22">
    <property type="entry name" value="MAJOR FACILITATOR SUPERFAMILY (MFS) PROFILE DOMAIN-CONTAINING PROTEIN-RELATED"/>
    <property type="match status" value="1"/>
</dbReference>
<keyword evidence="2" id="KW-0813">Transport</keyword>
<dbReference type="GeneID" id="19904866"/>
<comment type="subcellular location">
    <subcellularLocation>
        <location evidence="1">Membrane</location>
    </subcellularLocation>
</comment>
<keyword evidence="4 6" id="KW-1133">Transmembrane helix</keyword>
<evidence type="ECO:0000256" key="5">
    <source>
        <dbReference type="ARBA" id="ARBA00023136"/>
    </source>
</evidence>
<dbReference type="Pfam" id="PF00083">
    <property type="entry name" value="Sugar_tr"/>
    <property type="match status" value="2"/>
</dbReference>
<evidence type="ECO:0000256" key="3">
    <source>
        <dbReference type="ARBA" id="ARBA00022692"/>
    </source>
</evidence>
<keyword evidence="3 6" id="KW-0812">Transmembrane</keyword>
<evidence type="ECO:0000313" key="8">
    <source>
        <dbReference type="Proteomes" id="UP000016924"/>
    </source>
</evidence>
<feature type="transmembrane region" description="Helical" evidence="6">
    <location>
        <begin position="57"/>
        <end position="79"/>
    </location>
</feature>
<sequence>MAISQLCGFNTLMYDSSALFAMVGFNKPVAVSIVVGATNFLFTVFNMLVIDKFGRRIVLLITNTVTCWGRNIIIAPTFLSKMKAMTPSGAFSFYAGICFFGWVFVIFYYPEVKGLPLETARQIYSHGFGVKYAAQLQKERKANPMRRGSMVA</sequence>
<evidence type="ECO:0008006" key="9">
    <source>
        <dbReference type="Google" id="ProtNLM"/>
    </source>
</evidence>
<dbReference type="eggNOG" id="KOG0254">
    <property type="taxonomic scope" value="Eukaryota"/>
</dbReference>
<evidence type="ECO:0000313" key="7">
    <source>
        <dbReference type="EMBL" id="EON68297.1"/>
    </source>
</evidence>
<dbReference type="Proteomes" id="UP000016924">
    <property type="component" value="Unassembled WGS sequence"/>
</dbReference>
<reference evidence="8" key="1">
    <citation type="submission" date="2012-06" db="EMBL/GenBank/DDBJ databases">
        <title>The genome sequence of Coniosporium apollinis CBS 100218.</title>
        <authorList>
            <consortium name="The Broad Institute Genome Sequencing Platform"/>
            <person name="Cuomo C."/>
            <person name="Gorbushina A."/>
            <person name="Noack S."/>
            <person name="Walker B."/>
            <person name="Young S.K."/>
            <person name="Zeng Q."/>
            <person name="Gargeya S."/>
            <person name="Fitzgerald M."/>
            <person name="Haas B."/>
            <person name="Abouelleil A."/>
            <person name="Alvarado L."/>
            <person name="Arachchi H.M."/>
            <person name="Berlin A.M."/>
            <person name="Chapman S.B."/>
            <person name="Goldberg J."/>
            <person name="Griggs A."/>
            <person name="Gujja S."/>
            <person name="Hansen M."/>
            <person name="Howarth C."/>
            <person name="Imamovic A."/>
            <person name="Larimer J."/>
            <person name="McCowan C."/>
            <person name="Montmayeur A."/>
            <person name="Murphy C."/>
            <person name="Neiman D."/>
            <person name="Pearson M."/>
            <person name="Priest M."/>
            <person name="Roberts A."/>
            <person name="Saif S."/>
            <person name="Shea T."/>
            <person name="Sisk P."/>
            <person name="Sykes S."/>
            <person name="Wortman J."/>
            <person name="Nusbaum C."/>
            <person name="Birren B."/>
        </authorList>
    </citation>
    <scope>NUCLEOTIDE SEQUENCE [LARGE SCALE GENOMIC DNA]</scope>
    <source>
        <strain evidence="8">CBS 100218</strain>
    </source>
</reference>
<name>R7Z2A1_CONA1</name>
<dbReference type="OrthoDB" id="6339427at2759"/>
<evidence type="ECO:0000256" key="2">
    <source>
        <dbReference type="ARBA" id="ARBA00022448"/>
    </source>
</evidence>
<keyword evidence="8" id="KW-1185">Reference proteome</keyword>
<organism evidence="7 8">
    <name type="scientific">Coniosporium apollinis (strain CBS 100218)</name>
    <name type="common">Rock-inhabiting black yeast</name>
    <dbReference type="NCBI Taxonomy" id="1168221"/>
    <lineage>
        <taxon>Eukaryota</taxon>
        <taxon>Fungi</taxon>
        <taxon>Dikarya</taxon>
        <taxon>Ascomycota</taxon>
        <taxon>Pezizomycotina</taxon>
        <taxon>Dothideomycetes</taxon>
        <taxon>Dothideomycetes incertae sedis</taxon>
        <taxon>Coniosporium</taxon>
    </lineage>
</organism>
<dbReference type="AlphaFoldDB" id="R7Z2A1"/>
<evidence type="ECO:0000256" key="6">
    <source>
        <dbReference type="SAM" id="Phobius"/>
    </source>
</evidence>
<dbReference type="GO" id="GO:0005366">
    <property type="term" value="F:myo-inositol:proton symporter activity"/>
    <property type="evidence" value="ECO:0007669"/>
    <property type="project" value="TreeGrafter"/>
</dbReference>
<dbReference type="HOGENOM" id="CLU_1722270_0_0_1"/>
<dbReference type="Gene3D" id="1.20.1250.20">
    <property type="entry name" value="MFS general substrate transporter like domains"/>
    <property type="match status" value="2"/>
</dbReference>
<dbReference type="GO" id="GO:1904679">
    <property type="term" value="P:myo-inositol import across plasma membrane"/>
    <property type="evidence" value="ECO:0007669"/>
    <property type="project" value="TreeGrafter"/>
</dbReference>
<evidence type="ECO:0000256" key="1">
    <source>
        <dbReference type="ARBA" id="ARBA00004370"/>
    </source>
</evidence>
<dbReference type="InterPro" id="IPR050814">
    <property type="entry name" value="Myo-inositol_Transporter"/>
</dbReference>
<evidence type="ECO:0000256" key="4">
    <source>
        <dbReference type="ARBA" id="ARBA00022989"/>
    </source>
</evidence>
<proteinExistence type="predicted"/>
<dbReference type="EMBL" id="JH767594">
    <property type="protein sequence ID" value="EON68297.1"/>
    <property type="molecule type" value="Genomic_DNA"/>
</dbReference>
<dbReference type="STRING" id="1168221.R7Z2A1"/>
<dbReference type="PANTHER" id="PTHR48020">
    <property type="entry name" value="PROTON MYO-INOSITOL COTRANSPORTER"/>
    <property type="match status" value="1"/>
</dbReference>
<dbReference type="InterPro" id="IPR005828">
    <property type="entry name" value="MFS_sugar_transport-like"/>
</dbReference>
<dbReference type="RefSeq" id="XP_007783614.1">
    <property type="nucleotide sequence ID" value="XM_007785424.1"/>
</dbReference>
<feature type="transmembrane region" description="Helical" evidence="6">
    <location>
        <begin position="91"/>
        <end position="109"/>
    </location>
</feature>
<gene>
    <name evidence="7" type="ORF">W97_07555</name>
</gene>
<dbReference type="InterPro" id="IPR036259">
    <property type="entry name" value="MFS_trans_sf"/>
</dbReference>
<dbReference type="GO" id="GO:0016020">
    <property type="term" value="C:membrane"/>
    <property type="evidence" value="ECO:0007669"/>
    <property type="project" value="UniProtKB-SubCell"/>
</dbReference>